<dbReference type="OrthoDB" id="1448949at1239"/>
<dbReference type="EMBL" id="QGGL01000024">
    <property type="protein sequence ID" value="PWK05313.1"/>
    <property type="molecule type" value="Genomic_DNA"/>
</dbReference>
<comment type="caution">
    <text evidence="1">The sequence shown here is derived from an EMBL/GenBank/DDBJ whole genome shotgun (WGS) entry which is preliminary data.</text>
</comment>
<reference evidence="1 2" key="1">
    <citation type="submission" date="2018-05" db="EMBL/GenBank/DDBJ databases">
        <title>Genomic Encyclopedia of Type Strains, Phase IV (KMG-IV): sequencing the most valuable type-strain genomes for metagenomic binning, comparative biology and taxonomic classification.</title>
        <authorList>
            <person name="Goeker M."/>
        </authorList>
    </citation>
    <scope>NUCLEOTIDE SEQUENCE [LARGE SCALE GENOMIC DNA]</scope>
    <source>
        <strain evidence="1 2">DSM 18773</strain>
    </source>
</reference>
<sequence>MENLIRQIRAAYHRLRTIRHTKQKIMLEAIGERDDHPADSTTARVHIALEQKIVRKIRYHHMKWMINAKHTHHVENVTSMHMTSTMNEGFKRRVSRDLGEKAAWSCLSEPTKARRELMELLVFSVLDSNGTPKTWDEIADSLKAKLPLFPTREQQVSVLRELAGVTGGQWLAEQMDKRP</sequence>
<dbReference type="AlphaFoldDB" id="A0A316D2Z3"/>
<accession>A0A316D2Z3</accession>
<dbReference type="Proteomes" id="UP000245634">
    <property type="component" value="Unassembled WGS sequence"/>
</dbReference>
<evidence type="ECO:0000313" key="2">
    <source>
        <dbReference type="Proteomes" id="UP000245634"/>
    </source>
</evidence>
<evidence type="ECO:0000313" key="1">
    <source>
        <dbReference type="EMBL" id="PWK05313.1"/>
    </source>
</evidence>
<protein>
    <submittedName>
        <fullName evidence="1">Uncharacterized protein</fullName>
    </submittedName>
</protein>
<proteinExistence type="predicted"/>
<keyword evidence="2" id="KW-1185">Reference proteome</keyword>
<organism evidence="1 2">
    <name type="scientific">Tumebacillus permanentifrigoris</name>
    <dbReference type="NCBI Taxonomy" id="378543"/>
    <lineage>
        <taxon>Bacteria</taxon>
        <taxon>Bacillati</taxon>
        <taxon>Bacillota</taxon>
        <taxon>Bacilli</taxon>
        <taxon>Bacillales</taxon>
        <taxon>Alicyclobacillaceae</taxon>
        <taxon>Tumebacillus</taxon>
    </lineage>
</organism>
<name>A0A316D2Z3_9BACL</name>
<dbReference type="RefSeq" id="WP_109691181.1">
    <property type="nucleotide sequence ID" value="NZ_QGGL01000024.1"/>
</dbReference>
<gene>
    <name evidence="1" type="ORF">C7459_12462</name>
</gene>